<reference evidence="1 2" key="1">
    <citation type="submission" date="2020-04" db="EMBL/GenBank/DDBJ databases">
        <authorList>
            <person name="De Canck E."/>
        </authorList>
    </citation>
    <scope>NUCLEOTIDE SEQUENCE [LARGE SCALE GENOMIC DNA]</scope>
    <source>
        <strain evidence="1 2">LMG 9964</strain>
    </source>
</reference>
<accession>A0A6J5KFB0</accession>
<dbReference type="RefSeq" id="WP_015004414.1">
    <property type="nucleotide sequence ID" value="NZ_CADILN010000016.1"/>
</dbReference>
<dbReference type="Proteomes" id="UP000494102">
    <property type="component" value="Unassembled WGS sequence"/>
</dbReference>
<sequence>MTLHQAFWHGGAPFGCALAQQIFAVPEYHWTLSEVAQAVGTDTGTLQMRLFREAYSFASSLKRCRMLRLFLSALSEDIPPPDLSPSVRNPHRLDSMFKAAFQTRLTIIEQCRLPTLTERSMKRTGNEFQMRNAPDVVSIKSR</sequence>
<dbReference type="AlphaFoldDB" id="A0A6J5KFB0"/>
<proteinExistence type="predicted"/>
<name>A0A6J5KFB0_9BURK</name>
<gene>
    <name evidence="1" type="ORF">LMG9964_06290</name>
</gene>
<organism evidence="1 2">
    <name type="scientific">Paraburkholderia phenoliruptrix</name>
    <dbReference type="NCBI Taxonomy" id="252970"/>
    <lineage>
        <taxon>Bacteria</taxon>
        <taxon>Pseudomonadati</taxon>
        <taxon>Pseudomonadota</taxon>
        <taxon>Betaproteobacteria</taxon>
        <taxon>Burkholderiales</taxon>
        <taxon>Burkholderiaceae</taxon>
        <taxon>Paraburkholderia</taxon>
    </lineage>
</organism>
<protein>
    <submittedName>
        <fullName evidence="1">Uncharacterized protein</fullName>
    </submittedName>
</protein>
<evidence type="ECO:0000313" key="1">
    <source>
        <dbReference type="EMBL" id="CAB4052600.1"/>
    </source>
</evidence>
<evidence type="ECO:0000313" key="2">
    <source>
        <dbReference type="Proteomes" id="UP000494102"/>
    </source>
</evidence>
<dbReference type="GeneID" id="27801514"/>
<dbReference type="EMBL" id="CADILN010000016">
    <property type="protein sequence ID" value="CAB4052600.1"/>
    <property type="molecule type" value="Genomic_DNA"/>
</dbReference>